<dbReference type="PATRIC" id="fig|1365965.3.peg.1926"/>
<evidence type="ECO:0000256" key="1">
    <source>
        <dbReference type="SAM" id="Phobius"/>
    </source>
</evidence>
<keyword evidence="1" id="KW-1133">Transmembrane helix</keyword>
<dbReference type="EMBL" id="AVQD01000016">
    <property type="protein sequence ID" value="KOA39203.1"/>
    <property type="molecule type" value="Genomic_DNA"/>
</dbReference>
<accession>A0A0L7AW42</accession>
<evidence type="ECO:0000313" key="2">
    <source>
        <dbReference type="EMBL" id="KOA39203.1"/>
    </source>
</evidence>
<dbReference type="AlphaFoldDB" id="A0A0L7AW42"/>
<dbReference type="Proteomes" id="UP000037193">
    <property type="component" value="Unassembled WGS sequence"/>
</dbReference>
<evidence type="ECO:0000313" key="3">
    <source>
        <dbReference type="Proteomes" id="UP000037193"/>
    </source>
</evidence>
<comment type="caution">
    <text evidence="2">The sequence shown here is derived from an EMBL/GenBank/DDBJ whole genome shotgun (WGS) entry which is preliminary data.</text>
</comment>
<keyword evidence="1" id="KW-0472">Membrane</keyword>
<keyword evidence="1" id="KW-0812">Transmembrane</keyword>
<reference evidence="2 3" key="1">
    <citation type="journal article" date="2015" name="Int J Genomics">
        <title>Comparative Genomics Revealed Genetic Diversity and Species/Strain-Level Differences in Carbohydrate Metabolism of Three Probiotic Bifidobacterial Species.</title>
        <authorList>
            <person name="Odamaki T."/>
            <person name="Horigome A."/>
            <person name="Sugahara H."/>
            <person name="Hashikura N."/>
            <person name="Minami J."/>
            <person name="Xiao J.Z."/>
            <person name="Abe F."/>
        </authorList>
    </citation>
    <scope>NUCLEOTIDE SEQUENCE [LARGE SCALE GENOMIC DNA]</scope>
    <source>
        <strain evidence="2 3">MCC 1128</strain>
    </source>
</reference>
<gene>
    <name evidence="2" type="ORF">BBM1128_09575</name>
</gene>
<feature type="transmembrane region" description="Helical" evidence="1">
    <location>
        <begin position="29"/>
        <end position="49"/>
    </location>
</feature>
<name>A0A0L7AW42_BIFBR</name>
<proteinExistence type="predicted"/>
<organism evidence="2 3">
    <name type="scientific">Bifidobacterium breve MCC 1128</name>
    <dbReference type="NCBI Taxonomy" id="1365965"/>
    <lineage>
        <taxon>Bacteria</taxon>
        <taxon>Bacillati</taxon>
        <taxon>Actinomycetota</taxon>
        <taxon>Actinomycetes</taxon>
        <taxon>Bifidobacteriales</taxon>
        <taxon>Bifidobacteriaceae</taxon>
        <taxon>Bifidobacterium</taxon>
    </lineage>
</organism>
<protein>
    <submittedName>
        <fullName evidence="2">Xanthine permease</fullName>
    </submittedName>
</protein>
<sequence>MSIRKELTAQNVLLGFQHVFVSNVWLDPVFVAGAIGLPIALSSNMITVLRRLPN</sequence>